<name>A0A8J3PKZ4_9ACTN</name>
<sequence>MLAADLPFLTAADVDVLRRAAAAGDHDGAVLVDSGGRQQWLCGVWRADALRARLAGLGPLAGQSMRIVVAGLRPCEMDRREVTGPPPWYDCDTEDDYRRAMEWGGHESAR</sequence>
<proteinExistence type="predicted"/>
<comment type="caution">
    <text evidence="2">The sequence shown here is derived from an EMBL/GenBank/DDBJ whole genome shotgun (WGS) entry which is preliminary data.</text>
</comment>
<reference evidence="2" key="1">
    <citation type="submission" date="2021-01" db="EMBL/GenBank/DDBJ databases">
        <title>Whole genome shotgun sequence of Planosporangium flavigriseum NBRC 105377.</title>
        <authorList>
            <person name="Komaki H."/>
            <person name="Tamura T."/>
        </authorList>
    </citation>
    <scope>NUCLEOTIDE SEQUENCE</scope>
    <source>
        <strain evidence="2">NBRC 105377</strain>
    </source>
</reference>
<gene>
    <name evidence="2" type="ORF">Pfl04_23100</name>
</gene>
<keyword evidence="3" id="KW-1185">Reference proteome</keyword>
<dbReference type="InterPro" id="IPR029044">
    <property type="entry name" value="Nucleotide-diphossugar_trans"/>
</dbReference>
<dbReference type="Gene3D" id="3.90.550.10">
    <property type="entry name" value="Spore Coat Polysaccharide Biosynthesis Protein SpsA, Chain A"/>
    <property type="match status" value="1"/>
</dbReference>
<dbReference type="Pfam" id="PF12804">
    <property type="entry name" value="NTP_transf_3"/>
    <property type="match status" value="1"/>
</dbReference>
<protein>
    <recommendedName>
        <fullName evidence="1">MobA-like NTP transferase domain-containing protein</fullName>
    </recommendedName>
</protein>
<dbReference type="SUPFAM" id="SSF53448">
    <property type="entry name" value="Nucleotide-diphospho-sugar transferases"/>
    <property type="match status" value="1"/>
</dbReference>
<evidence type="ECO:0000313" key="2">
    <source>
        <dbReference type="EMBL" id="GIG73906.1"/>
    </source>
</evidence>
<dbReference type="InterPro" id="IPR025877">
    <property type="entry name" value="MobA-like_NTP_Trfase"/>
</dbReference>
<accession>A0A8J3PKZ4</accession>
<organism evidence="2 3">
    <name type="scientific">Planosporangium flavigriseum</name>
    <dbReference type="NCBI Taxonomy" id="373681"/>
    <lineage>
        <taxon>Bacteria</taxon>
        <taxon>Bacillati</taxon>
        <taxon>Actinomycetota</taxon>
        <taxon>Actinomycetes</taxon>
        <taxon>Micromonosporales</taxon>
        <taxon>Micromonosporaceae</taxon>
        <taxon>Planosporangium</taxon>
    </lineage>
</organism>
<dbReference type="EMBL" id="BONU01000012">
    <property type="protein sequence ID" value="GIG73906.1"/>
    <property type="molecule type" value="Genomic_DNA"/>
</dbReference>
<feature type="domain" description="MobA-like NTP transferase" evidence="1">
    <location>
        <begin position="2"/>
        <end position="57"/>
    </location>
</feature>
<dbReference type="AlphaFoldDB" id="A0A8J3PKZ4"/>
<evidence type="ECO:0000259" key="1">
    <source>
        <dbReference type="Pfam" id="PF12804"/>
    </source>
</evidence>
<dbReference type="GO" id="GO:0016779">
    <property type="term" value="F:nucleotidyltransferase activity"/>
    <property type="evidence" value="ECO:0007669"/>
    <property type="project" value="UniProtKB-ARBA"/>
</dbReference>
<evidence type="ECO:0000313" key="3">
    <source>
        <dbReference type="Proteomes" id="UP000653674"/>
    </source>
</evidence>
<dbReference type="Proteomes" id="UP000653674">
    <property type="component" value="Unassembled WGS sequence"/>
</dbReference>